<dbReference type="AlphaFoldDB" id="A0A3M9YBH0"/>
<protein>
    <recommendedName>
        <fullName evidence="2">Myb-like domain-containing protein</fullName>
    </recommendedName>
</protein>
<dbReference type="EMBL" id="RBVV01000034">
    <property type="protein sequence ID" value="RNJ57867.1"/>
    <property type="molecule type" value="Genomic_DNA"/>
</dbReference>
<organism evidence="3 4">
    <name type="scientific">Verticillium nonalfalfae</name>
    <dbReference type="NCBI Taxonomy" id="1051616"/>
    <lineage>
        <taxon>Eukaryota</taxon>
        <taxon>Fungi</taxon>
        <taxon>Dikarya</taxon>
        <taxon>Ascomycota</taxon>
        <taxon>Pezizomycotina</taxon>
        <taxon>Sordariomycetes</taxon>
        <taxon>Hypocreomycetidae</taxon>
        <taxon>Glomerellales</taxon>
        <taxon>Plectosphaerellaceae</taxon>
        <taxon>Verticillium</taxon>
    </lineage>
</organism>
<dbReference type="RefSeq" id="XP_028496025.1">
    <property type="nucleotide sequence ID" value="XM_028639660.1"/>
</dbReference>
<dbReference type="GeneID" id="39609198"/>
<dbReference type="PROSITE" id="PS50090">
    <property type="entry name" value="MYB_LIKE"/>
    <property type="match status" value="1"/>
</dbReference>
<dbReference type="InterPro" id="IPR001005">
    <property type="entry name" value="SANT/Myb"/>
</dbReference>
<feature type="region of interest" description="Disordered" evidence="1">
    <location>
        <begin position="1"/>
        <end position="21"/>
    </location>
</feature>
<gene>
    <name evidence="3" type="ORF">D7B24_005509</name>
</gene>
<comment type="caution">
    <text evidence="3">The sequence shown here is derived from an EMBL/GenBank/DDBJ whole genome shotgun (WGS) entry which is preliminary data.</text>
</comment>
<accession>A0A3M9YBH0</accession>
<keyword evidence="4" id="KW-1185">Reference proteome</keyword>
<proteinExistence type="predicted"/>
<feature type="domain" description="Myb-like" evidence="2">
    <location>
        <begin position="312"/>
        <end position="377"/>
    </location>
</feature>
<feature type="region of interest" description="Disordered" evidence="1">
    <location>
        <begin position="158"/>
        <end position="226"/>
    </location>
</feature>
<feature type="compositionally biased region" description="Basic and acidic residues" evidence="1">
    <location>
        <begin position="194"/>
        <end position="203"/>
    </location>
</feature>
<evidence type="ECO:0000259" key="2">
    <source>
        <dbReference type="PROSITE" id="PS50090"/>
    </source>
</evidence>
<reference evidence="3 4" key="1">
    <citation type="submission" date="2018-10" db="EMBL/GenBank/DDBJ databases">
        <title>Genome sequence of Verticillium nonalfalfae VnAa140.</title>
        <authorList>
            <person name="Stajich J.E."/>
            <person name="Kasson M.T."/>
        </authorList>
    </citation>
    <scope>NUCLEOTIDE SEQUENCE [LARGE SCALE GENOMIC DNA]</scope>
    <source>
        <strain evidence="3 4">VnAa140</strain>
    </source>
</reference>
<name>A0A3M9YBH0_9PEZI</name>
<sequence>MMENTGQWATQGGDSLSDSFEVGQGLHQTVPMHGLSSHHFGAAMYNDLVDNPGSVLETFGSFSSASQDTSVSQGLGAVSSSFSSTGSSGAADSFHPFETSSCSQFEGQPSNARTLYPQDIHRRIPSPCMSDMGRETALEVGGHSPIADAPDMTSKLPVKAKKAKSKPGRTSKSKQFSNRAIQPKIAESKGAAGIRKELPDRATKSLKPRSGSLKPSSGTLTRPKSCHIMSNVPVPVQGTVPVSMPIQGDQLHAPVKPVSSTDWSMERLAKDEFLLRSKREGMTYREIRKAGGFREAESTLRGRYRTLTKKKEERVRRPEWEDRDVQLLRQGVAKFAKEAENGRMKVPWKQVAEYIQQKGGSYLFGNATCRKKWDELVQNGDENGDYGEEEE</sequence>
<evidence type="ECO:0000256" key="1">
    <source>
        <dbReference type="SAM" id="MobiDB-lite"/>
    </source>
</evidence>
<feature type="compositionally biased region" description="Polar residues" evidence="1">
    <location>
        <begin position="1"/>
        <end position="18"/>
    </location>
</feature>
<feature type="compositionally biased region" description="Basic residues" evidence="1">
    <location>
        <begin position="158"/>
        <end position="172"/>
    </location>
</feature>
<dbReference type="Proteomes" id="UP000267145">
    <property type="component" value="Unassembled WGS sequence"/>
</dbReference>
<feature type="compositionally biased region" description="Polar residues" evidence="1">
    <location>
        <begin position="213"/>
        <end position="222"/>
    </location>
</feature>
<evidence type="ECO:0000313" key="4">
    <source>
        <dbReference type="Proteomes" id="UP000267145"/>
    </source>
</evidence>
<dbReference type="STRING" id="1051616.A0A3M9YBH0"/>
<evidence type="ECO:0000313" key="3">
    <source>
        <dbReference type="EMBL" id="RNJ57867.1"/>
    </source>
</evidence>